<dbReference type="Pfam" id="PF12833">
    <property type="entry name" value="HTH_18"/>
    <property type="match status" value="1"/>
</dbReference>
<dbReference type="PANTHER" id="PTHR43280:SF2">
    <property type="entry name" value="HTH-TYPE TRANSCRIPTIONAL REGULATOR EXSA"/>
    <property type="match status" value="1"/>
</dbReference>
<dbReference type="Proteomes" id="UP001300012">
    <property type="component" value="Unassembled WGS sequence"/>
</dbReference>
<evidence type="ECO:0000256" key="2">
    <source>
        <dbReference type="ARBA" id="ARBA00023125"/>
    </source>
</evidence>
<feature type="domain" description="HTH araC/xylS-type" evidence="5">
    <location>
        <begin position="664"/>
        <end position="763"/>
    </location>
</feature>
<keyword evidence="4" id="KW-0472">Membrane</keyword>
<comment type="caution">
    <text evidence="6">The sequence shown here is derived from an EMBL/GenBank/DDBJ whole genome shotgun (WGS) entry which is preliminary data.</text>
</comment>
<name>A0ABT1YTC7_9BACL</name>
<sequence length="771" mass="88199">MNILKKWFNRRTMYSSILFSYLLMLIIPLLIETFSYFQYSNLINKETEMYNLSLLKQSQRVLDDRLQSIEEMTINLSLDTQVQRFINVSENMDAVDKYNMSKLIESLASYKKTNSFIHGIYIYFPKSGSVITETAKSTVPDFYKYVYRYADWGFDDWKYSINQNHNLEYRAAQVTLSDASDPNQVICLLQSVYQGSIKQPVATIVVTIDAKKVEALLSDGPSALGNLYVLDRSGSTIFGLGDHSLLSAMSNEQLVNHQSSRIHVNNQSFLVSSIHSSYRDRQYVSITSVEFLKNDLKRITDLVILVTIGLITAGIVLAFILAKGKYRPIKKLADGFLAKMRSAPTDAANELQQIEWVADTAFKEKENFLQAMQRQMPVMRSNMLLTLMKGSISVEENSFEDIGIQFNAPYFSVIVVHVDQYHESKLKERNLSKFVISNVLEHLGREVGPSYAVDLDVDRVALLINLADESEADRQNLHDVAVKALEFIRAKFNNTITISIGGIHDELEGIYHSYLEAFRAMEYQIIRGYSSIITFDEIKALHKAQTYVYPIQTEELLISSIKHGDLKKVREIMNDVYEMNFISGQLPLEMARCLFFDMMGTSIKVLNSSVMDYEKIFAGGPQPYELLISSRTIQEMQGTLLWIYEQICEHIQEDKKKHSHHLEDRITSYLQENYTDPDLSLTKVAGVFNLSSTYLSGFFKEQSGENFLNYVNKLRVEAAKKILVEQSISLQEIAALVGYSNNVVLIRNFKKYVGMTPGEYREKNTSTDHKK</sequence>
<dbReference type="SMART" id="SM00342">
    <property type="entry name" value="HTH_ARAC"/>
    <property type="match status" value="1"/>
</dbReference>
<organism evidence="6 7">
    <name type="scientific">Paenibacillus radicis</name>
    <name type="common">ex Xue et al. 2023</name>
    <dbReference type="NCBI Taxonomy" id="2972489"/>
    <lineage>
        <taxon>Bacteria</taxon>
        <taxon>Bacillati</taxon>
        <taxon>Bacillota</taxon>
        <taxon>Bacilli</taxon>
        <taxon>Bacillales</taxon>
        <taxon>Paenibacillaceae</taxon>
        <taxon>Paenibacillus</taxon>
    </lineage>
</organism>
<evidence type="ECO:0000256" key="3">
    <source>
        <dbReference type="ARBA" id="ARBA00023163"/>
    </source>
</evidence>
<evidence type="ECO:0000313" key="6">
    <source>
        <dbReference type="EMBL" id="MCR8636442.1"/>
    </source>
</evidence>
<dbReference type="Pfam" id="PF17853">
    <property type="entry name" value="GGDEF_2"/>
    <property type="match status" value="1"/>
</dbReference>
<feature type="transmembrane region" description="Helical" evidence="4">
    <location>
        <begin position="302"/>
        <end position="322"/>
    </location>
</feature>
<dbReference type="Gene3D" id="1.10.10.60">
    <property type="entry name" value="Homeodomain-like"/>
    <property type="match status" value="2"/>
</dbReference>
<feature type="transmembrane region" description="Helical" evidence="4">
    <location>
        <begin position="12"/>
        <end position="31"/>
    </location>
</feature>
<keyword evidence="3" id="KW-0804">Transcription</keyword>
<dbReference type="SUPFAM" id="SSF46689">
    <property type="entry name" value="Homeodomain-like"/>
    <property type="match status" value="1"/>
</dbReference>
<evidence type="ECO:0000313" key="7">
    <source>
        <dbReference type="Proteomes" id="UP001300012"/>
    </source>
</evidence>
<keyword evidence="4" id="KW-0812">Transmembrane</keyword>
<dbReference type="RefSeq" id="WP_258217939.1">
    <property type="nucleotide sequence ID" value="NZ_JANQBD010000042.1"/>
</dbReference>
<dbReference type="PANTHER" id="PTHR43280">
    <property type="entry name" value="ARAC-FAMILY TRANSCRIPTIONAL REGULATOR"/>
    <property type="match status" value="1"/>
</dbReference>
<evidence type="ECO:0000256" key="1">
    <source>
        <dbReference type="ARBA" id="ARBA00023015"/>
    </source>
</evidence>
<dbReference type="InterPro" id="IPR041522">
    <property type="entry name" value="CdaR_GGDEF"/>
</dbReference>
<keyword evidence="7" id="KW-1185">Reference proteome</keyword>
<evidence type="ECO:0000259" key="5">
    <source>
        <dbReference type="PROSITE" id="PS01124"/>
    </source>
</evidence>
<evidence type="ECO:0000256" key="4">
    <source>
        <dbReference type="SAM" id="Phobius"/>
    </source>
</evidence>
<keyword evidence="4" id="KW-1133">Transmembrane helix</keyword>
<gene>
    <name evidence="6" type="ORF">NV381_35225</name>
</gene>
<protein>
    <submittedName>
        <fullName evidence="6">Helix-turn-helix domain-containing protein</fullName>
    </submittedName>
</protein>
<reference evidence="6 7" key="1">
    <citation type="submission" date="2022-08" db="EMBL/GenBank/DDBJ databases">
        <title>Paenibacillus endoradicis sp. nov., Paenibacillus radicibacter sp. nov and Paenibacillus pararadicis sp. nov., three cold-adapted plant growth-promoting bacteria isolated from root of Larix gmelinii in Great Khingan.</title>
        <authorList>
            <person name="Xue H."/>
        </authorList>
    </citation>
    <scope>NUCLEOTIDE SEQUENCE [LARGE SCALE GENOMIC DNA]</scope>
    <source>
        <strain evidence="6 7">N5-1-1-5</strain>
    </source>
</reference>
<dbReference type="InterPro" id="IPR018060">
    <property type="entry name" value="HTH_AraC"/>
</dbReference>
<dbReference type="InterPro" id="IPR009057">
    <property type="entry name" value="Homeodomain-like_sf"/>
</dbReference>
<dbReference type="InterPro" id="IPR018062">
    <property type="entry name" value="HTH_AraC-typ_CS"/>
</dbReference>
<accession>A0ABT1YTC7</accession>
<keyword evidence="1" id="KW-0805">Transcription regulation</keyword>
<proteinExistence type="predicted"/>
<dbReference type="PROSITE" id="PS00041">
    <property type="entry name" value="HTH_ARAC_FAMILY_1"/>
    <property type="match status" value="1"/>
</dbReference>
<keyword evidence="2" id="KW-0238">DNA-binding</keyword>
<dbReference type="PROSITE" id="PS01124">
    <property type="entry name" value="HTH_ARAC_FAMILY_2"/>
    <property type="match status" value="1"/>
</dbReference>
<dbReference type="EMBL" id="JANQBD010000042">
    <property type="protein sequence ID" value="MCR8636442.1"/>
    <property type="molecule type" value="Genomic_DNA"/>
</dbReference>